<feature type="transmembrane region" description="Helical" evidence="1">
    <location>
        <begin position="14"/>
        <end position="32"/>
    </location>
</feature>
<gene>
    <name evidence="2" type="ORF">EXM42_12640</name>
</gene>
<name>A0A6M0T0C0_CLOBO</name>
<reference evidence="2 3" key="1">
    <citation type="submission" date="2019-02" db="EMBL/GenBank/DDBJ databases">
        <title>Genome sequencing of Clostridium botulinum clinical isolates.</title>
        <authorList>
            <person name="Brunt J."/>
            <person name="Van Vliet A.H.M."/>
            <person name="Stringer S.C."/>
            <person name="Grant K.A."/>
            <person name="Carter A.C."/>
            <person name="Peck M.W."/>
        </authorList>
    </citation>
    <scope>NUCLEOTIDE SEQUENCE [LARGE SCALE GENOMIC DNA]</scope>
    <source>
        <strain evidence="2 3">R1125/03</strain>
    </source>
</reference>
<evidence type="ECO:0000313" key="2">
    <source>
        <dbReference type="EMBL" id="NFA61207.1"/>
    </source>
</evidence>
<organism evidence="2 3">
    <name type="scientific">Clostridium botulinum</name>
    <dbReference type="NCBI Taxonomy" id="1491"/>
    <lineage>
        <taxon>Bacteria</taxon>
        <taxon>Bacillati</taxon>
        <taxon>Bacillota</taxon>
        <taxon>Clostridia</taxon>
        <taxon>Eubacteriales</taxon>
        <taxon>Clostridiaceae</taxon>
        <taxon>Clostridium</taxon>
    </lineage>
</organism>
<evidence type="ECO:0000256" key="1">
    <source>
        <dbReference type="SAM" id="Phobius"/>
    </source>
</evidence>
<evidence type="ECO:0000313" key="3">
    <source>
        <dbReference type="Proteomes" id="UP000473089"/>
    </source>
</evidence>
<keyword evidence="1" id="KW-0472">Membrane</keyword>
<feature type="transmembrane region" description="Helical" evidence="1">
    <location>
        <begin position="94"/>
        <end position="113"/>
    </location>
</feature>
<keyword evidence="1" id="KW-0812">Transmembrane</keyword>
<comment type="caution">
    <text evidence="2">The sequence shown here is derived from an EMBL/GenBank/DDBJ whole genome shotgun (WGS) entry which is preliminary data.</text>
</comment>
<dbReference type="Proteomes" id="UP000473089">
    <property type="component" value="Unassembled WGS sequence"/>
</dbReference>
<protein>
    <submittedName>
        <fullName evidence="2">Uncharacterized protein</fullName>
    </submittedName>
</protein>
<proteinExistence type="predicted"/>
<feature type="transmembrane region" description="Helical" evidence="1">
    <location>
        <begin position="44"/>
        <end position="62"/>
    </location>
</feature>
<keyword evidence="1" id="KW-1133">Transmembrane helix</keyword>
<dbReference type="AlphaFoldDB" id="A0A6M0T0C0"/>
<accession>A0A6M0T0C0</accession>
<sequence>MGFEISKKNLTKDGIFLIISFISLILPITIILNLNNNPSNPSLLSLLFLGYPIICLILGFISEILKVDLLVELMLLVFALLFTMLFFLNVSALVYIPFYIFLNIIAVLLIKNLTM</sequence>
<dbReference type="EMBL" id="SGJP01000027">
    <property type="protein sequence ID" value="NFA61207.1"/>
    <property type="molecule type" value="Genomic_DNA"/>
</dbReference>